<evidence type="ECO:0000313" key="2">
    <source>
        <dbReference type="Proteomes" id="UP000298663"/>
    </source>
</evidence>
<gene>
    <name evidence="1" type="ORF">L596_025200</name>
</gene>
<evidence type="ECO:0000313" key="1">
    <source>
        <dbReference type="EMBL" id="TKR64710.1"/>
    </source>
</evidence>
<accession>A0A4U5M739</accession>
<reference evidence="1 2" key="2">
    <citation type="journal article" date="2019" name="G3 (Bethesda)">
        <title>Hybrid Assembly of the Genome of the Entomopathogenic Nematode Steinernema carpocapsae Identifies the X-Chromosome.</title>
        <authorList>
            <person name="Serra L."/>
            <person name="Macchietto M."/>
            <person name="Macias-Munoz A."/>
            <person name="McGill C.J."/>
            <person name="Rodriguez I.M."/>
            <person name="Rodriguez B."/>
            <person name="Murad R."/>
            <person name="Mortazavi A."/>
        </authorList>
    </citation>
    <scope>NUCLEOTIDE SEQUENCE [LARGE SCALE GENOMIC DNA]</scope>
    <source>
        <strain evidence="1 2">ALL</strain>
    </source>
</reference>
<dbReference type="AlphaFoldDB" id="A0A4U5M739"/>
<keyword evidence="2" id="KW-1185">Reference proteome</keyword>
<name>A0A4U5M739_STECR</name>
<proteinExistence type="predicted"/>
<comment type="caution">
    <text evidence="1">The sequence shown here is derived from an EMBL/GenBank/DDBJ whole genome shotgun (WGS) entry which is preliminary data.</text>
</comment>
<sequence>MQQKAHFWMHQLKQLAYVMTSFDLNRCQINRAKRPSFEAHFWVDWIYSSLSNTTYIFMGFESTACLGVG</sequence>
<protein>
    <submittedName>
        <fullName evidence="1">Uncharacterized protein</fullName>
    </submittedName>
</protein>
<organism evidence="1 2">
    <name type="scientific">Steinernema carpocapsae</name>
    <name type="common">Entomopathogenic nematode</name>
    <dbReference type="NCBI Taxonomy" id="34508"/>
    <lineage>
        <taxon>Eukaryota</taxon>
        <taxon>Metazoa</taxon>
        <taxon>Ecdysozoa</taxon>
        <taxon>Nematoda</taxon>
        <taxon>Chromadorea</taxon>
        <taxon>Rhabditida</taxon>
        <taxon>Tylenchina</taxon>
        <taxon>Panagrolaimomorpha</taxon>
        <taxon>Strongyloidoidea</taxon>
        <taxon>Steinernematidae</taxon>
        <taxon>Steinernema</taxon>
    </lineage>
</organism>
<reference evidence="1 2" key="1">
    <citation type="journal article" date="2015" name="Genome Biol.">
        <title>Comparative genomics of Steinernema reveals deeply conserved gene regulatory networks.</title>
        <authorList>
            <person name="Dillman A.R."/>
            <person name="Macchietto M."/>
            <person name="Porter C.F."/>
            <person name="Rogers A."/>
            <person name="Williams B."/>
            <person name="Antoshechkin I."/>
            <person name="Lee M.M."/>
            <person name="Goodwin Z."/>
            <person name="Lu X."/>
            <person name="Lewis E.E."/>
            <person name="Goodrich-Blair H."/>
            <person name="Stock S.P."/>
            <person name="Adams B.J."/>
            <person name="Sternberg P.W."/>
            <person name="Mortazavi A."/>
        </authorList>
    </citation>
    <scope>NUCLEOTIDE SEQUENCE [LARGE SCALE GENOMIC DNA]</scope>
    <source>
        <strain evidence="1 2">ALL</strain>
    </source>
</reference>
<dbReference type="EMBL" id="AZBU02000009">
    <property type="protein sequence ID" value="TKR64710.1"/>
    <property type="molecule type" value="Genomic_DNA"/>
</dbReference>
<dbReference type="Proteomes" id="UP000298663">
    <property type="component" value="Unassembled WGS sequence"/>
</dbReference>